<dbReference type="EMBL" id="PDEM01000018">
    <property type="protein sequence ID" value="PHZ85083.1"/>
    <property type="molecule type" value="Genomic_DNA"/>
</dbReference>
<accession>A0A2G4YRZ7</accession>
<dbReference type="OrthoDB" id="7855496at2"/>
<proteinExistence type="predicted"/>
<dbReference type="AlphaFoldDB" id="A0A2G4YRZ7"/>
<keyword evidence="2" id="KW-1185">Reference proteome</keyword>
<dbReference type="RefSeq" id="WP_133118556.1">
    <property type="nucleotide sequence ID" value="NZ_CP041025.1"/>
</dbReference>
<comment type="caution">
    <text evidence="1">The sequence shown here is derived from an EMBL/GenBank/DDBJ whole genome shotgun (WGS) entry which is preliminary data.</text>
</comment>
<evidence type="ECO:0000313" key="1">
    <source>
        <dbReference type="EMBL" id="PHZ85083.1"/>
    </source>
</evidence>
<name>A0A2G4YRZ7_9PROT</name>
<protein>
    <submittedName>
        <fullName evidence="1">Uncharacterized protein</fullName>
    </submittedName>
</protein>
<sequence>MTTTTEILQWREYQIELRYDPDPYHQAARNGVAMAHLEIRCLRPARAALPISETGYRSVFMPDCYLKDYDSAADYVTQWLECAAQTREWQDSLDQARQLSLF</sequence>
<dbReference type="InParanoid" id="A0A2G4YRZ7"/>
<dbReference type="Proteomes" id="UP000229730">
    <property type="component" value="Unassembled WGS sequence"/>
</dbReference>
<reference evidence="1 2" key="1">
    <citation type="submission" date="2017-10" db="EMBL/GenBank/DDBJ databases">
        <title>Frigbacter circumglobatus gen. nov. sp. nov., isolated from sediment cultured in situ.</title>
        <authorList>
            <person name="Zhao Z."/>
        </authorList>
    </citation>
    <scope>NUCLEOTIDE SEQUENCE [LARGE SCALE GENOMIC DNA]</scope>
    <source>
        <strain evidence="1 2">ZYL</strain>
    </source>
</reference>
<evidence type="ECO:0000313" key="2">
    <source>
        <dbReference type="Proteomes" id="UP000229730"/>
    </source>
</evidence>
<organism evidence="1 2">
    <name type="scientific">Paremcibacter congregatus</name>
    <dbReference type="NCBI Taxonomy" id="2043170"/>
    <lineage>
        <taxon>Bacteria</taxon>
        <taxon>Pseudomonadati</taxon>
        <taxon>Pseudomonadota</taxon>
        <taxon>Alphaproteobacteria</taxon>
        <taxon>Emcibacterales</taxon>
        <taxon>Emcibacteraceae</taxon>
        <taxon>Paremcibacter</taxon>
    </lineage>
</organism>
<gene>
    <name evidence="1" type="ORF">CRD36_08555</name>
</gene>